<dbReference type="SUPFAM" id="SSF54909">
    <property type="entry name" value="Dimeric alpha+beta barrel"/>
    <property type="match status" value="1"/>
</dbReference>
<dbReference type="RefSeq" id="WP_084066793.1">
    <property type="nucleotide sequence ID" value="NZ_FWXY01000002.1"/>
</dbReference>
<dbReference type="SUPFAM" id="SSF46785">
    <property type="entry name" value="Winged helix' DNA-binding domain"/>
    <property type="match status" value="1"/>
</dbReference>
<dbReference type="CDD" id="cd00090">
    <property type="entry name" value="HTH_ARSR"/>
    <property type="match status" value="1"/>
</dbReference>
<evidence type="ECO:0000313" key="6">
    <source>
        <dbReference type="EMBL" id="SMC44251.1"/>
    </source>
</evidence>
<dbReference type="Gene3D" id="1.10.10.10">
    <property type="entry name" value="Winged helix-like DNA-binding domain superfamily/Winged helix DNA-binding domain"/>
    <property type="match status" value="1"/>
</dbReference>
<dbReference type="STRING" id="1121400.SAMN02746065_102120"/>
<keyword evidence="7" id="KW-1185">Reference proteome</keyword>
<dbReference type="OrthoDB" id="529868at2"/>
<dbReference type="PRINTS" id="PR00033">
    <property type="entry name" value="HTHASNC"/>
</dbReference>
<evidence type="ECO:0000256" key="1">
    <source>
        <dbReference type="ARBA" id="ARBA00023015"/>
    </source>
</evidence>
<dbReference type="AlphaFoldDB" id="A0A1W1Z7X3"/>
<dbReference type="InterPro" id="IPR019888">
    <property type="entry name" value="Tscrpt_reg_AsnC-like"/>
</dbReference>
<name>A0A1W1Z7X3_9BACT</name>
<evidence type="ECO:0000256" key="2">
    <source>
        <dbReference type="ARBA" id="ARBA00023125"/>
    </source>
</evidence>
<dbReference type="GO" id="GO:0043200">
    <property type="term" value="P:response to amino acid"/>
    <property type="evidence" value="ECO:0007669"/>
    <property type="project" value="TreeGrafter"/>
</dbReference>
<dbReference type="Gene3D" id="3.30.70.920">
    <property type="match status" value="1"/>
</dbReference>
<dbReference type="InterPro" id="IPR011991">
    <property type="entry name" value="ArsR-like_HTH"/>
</dbReference>
<reference evidence="6 7" key="1">
    <citation type="submission" date="2017-04" db="EMBL/GenBank/DDBJ databases">
        <authorList>
            <person name="Afonso C.L."/>
            <person name="Miller P.J."/>
            <person name="Scott M.A."/>
            <person name="Spackman E."/>
            <person name="Goraichik I."/>
            <person name="Dimitrov K.M."/>
            <person name="Suarez D.L."/>
            <person name="Swayne D.E."/>
        </authorList>
    </citation>
    <scope>NUCLEOTIDE SEQUENCE [LARGE SCALE GENOMIC DNA]</scope>
    <source>
        <strain evidence="6 7">DSM 3385</strain>
    </source>
</reference>
<evidence type="ECO:0000256" key="3">
    <source>
        <dbReference type="ARBA" id="ARBA00023163"/>
    </source>
</evidence>
<dbReference type="InterPro" id="IPR000485">
    <property type="entry name" value="AsnC-type_HTH_dom"/>
</dbReference>
<organism evidence="6 7">
    <name type="scientific">Desulfocicer vacuolatum DSM 3385</name>
    <dbReference type="NCBI Taxonomy" id="1121400"/>
    <lineage>
        <taxon>Bacteria</taxon>
        <taxon>Pseudomonadati</taxon>
        <taxon>Thermodesulfobacteriota</taxon>
        <taxon>Desulfobacteria</taxon>
        <taxon>Desulfobacterales</taxon>
        <taxon>Desulfobacteraceae</taxon>
        <taxon>Desulfocicer</taxon>
    </lineage>
</organism>
<dbReference type="PANTHER" id="PTHR30154">
    <property type="entry name" value="LEUCINE-RESPONSIVE REGULATORY PROTEIN"/>
    <property type="match status" value="1"/>
</dbReference>
<accession>A0A1W1Z7X3</accession>
<evidence type="ECO:0000313" key="7">
    <source>
        <dbReference type="Proteomes" id="UP000192418"/>
    </source>
</evidence>
<keyword evidence="3" id="KW-0804">Transcription</keyword>
<evidence type="ECO:0000259" key="5">
    <source>
        <dbReference type="Pfam" id="PF13404"/>
    </source>
</evidence>
<dbReference type="InterPro" id="IPR011008">
    <property type="entry name" value="Dimeric_a/b-barrel"/>
</dbReference>
<dbReference type="EMBL" id="FWXY01000002">
    <property type="protein sequence ID" value="SMC44251.1"/>
    <property type="molecule type" value="Genomic_DNA"/>
</dbReference>
<dbReference type="InterPro" id="IPR019887">
    <property type="entry name" value="Tscrpt_reg_AsnC/Lrp_C"/>
</dbReference>
<dbReference type="Pfam" id="PF01037">
    <property type="entry name" value="AsnC_trans_reg"/>
    <property type="match status" value="1"/>
</dbReference>
<proteinExistence type="predicted"/>
<dbReference type="GO" id="GO:0006355">
    <property type="term" value="P:regulation of DNA-templated transcription"/>
    <property type="evidence" value="ECO:0007669"/>
    <property type="project" value="UniProtKB-ARBA"/>
</dbReference>
<dbReference type="InterPro" id="IPR036388">
    <property type="entry name" value="WH-like_DNA-bd_sf"/>
</dbReference>
<keyword evidence="2" id="KW-0238">DNA-binding</keyword>
<feature type="domain" description="HTH asnC-type" evidence="5">
    <location>
        <begin position="3"/>
        <end position="43"/>
    </location>
</feature>
<keyword evidence="1" id="KW-0805">Transcription regulation</keyword>
<sequence length="147" mass="16387">MKIDDVNIEIIKELRNGRQSFKKIADKLGITENTVRTRVNKLREEGVLDICGLFDPACLPGHQSVIIGIKLSAANLVEKGEEISKLMGVISASVVTGRYDLIIQVLFKPGFGLLEFYTNEISKVQGINTVETFVIYKAYNLKVPYVL</sequence>
<dbReference type="Proteomes" id="UP000192418">
    <property type="component" value="Unassembled WGS sequence"/>
</dbReference>
<dbReference type="SMART" id="SM00344">
    <property type="entry name" value="HTH_ASNC"/>
    <property type="match status" value="1"/>
</dbReference>
<evidence type="ECO:0000259" key="4">
    <source>
        <dbReference type="Pfam" id="PF01037"/>
    </source>
</evidence>
<dbReference type="Pfam" id="PF13404">
    <property type="entry name" value="HTH_AsnC-type"/>
    <property type="match status" value="1"/>
</dbReference>
<protein>
    <submittedName>
        <fullName evidence="6">Lrp/AsnC family transcriptional regulator, regulator for asnA, asnC and gidA</fullName>
    </submittedName>
</protein>
<dbReference type="GO" id="GO:0005829">
    <property type="term" value="C:cytosol"/>
    <property type="evidence" value="ECO:0007669"/>
    <property type="project" value="TreeGrafter"/>
</dbReference>
<feature type="domain" description="Transcription regulator AsnC/Lrp ligand binding" evidence="4">
    <location>
        <begin position="67"/>
        <end position="137"/>
    </location>
</feature>
<dbReference type="GO" id="GO:0043565">
    <property type="term" value="F:sequence-specific DNA binding"/>
    <property type="evidence" value="ECO:0007669"/>
    <property type="project" value="InterPro"/>
</dbReference>
<dbReference type="InterPro" id="IPR036390">
    <property type="entry name" value="WH_DNA-bd_sf"/>
</dbReference>
<dbReference type="PANTHER" id="PTHR30154:SF34">
    <property type="entry name" value="TRANSCRIPTIONAL REGULATOR AZLB"/>
    <property type="match status" value="1"/>
</dbReference>
<gene>
    <name evidence="6" type="ORF">SAMN02746065_102120</name>
</gene>